<evidence type="ECO:0000313" key="5">
    <source>
        <dbReference type="EMBL" id="EQD30394.1"/>
    </source>
</evidence>
<feature type="compositionally biased region" description="Basic and acidic residues" evidence="3">
    <location>
        <begin position="1"/>
        <end position="15"/>
    </location>
</feature>
<feature type="domain" description="RNA-binding S4" evidence="4">
    <location>
        <begin position="28"/>
        <end position="88"/>
    </location>
</feature>
<comment type="similarity">
    <text evidence="1">Belongs to the pseudouridine synthase RsuA family.</text>
</comment>
<dbReference type="Gene3D" id="3.10.290.10">
    <property type="entry name" value="RNA-binding S4 domain"/>
    <property type="match status" value="1"/>
</dbReference>
<dbReference type="InterPro" id="IPR036986">
    <property type="entry name" value="S4_RNA-bd_sf"/>
</dbReference>
<reference evidence="5" key="2">
    <citation type="journal article" date="2014" name="ISME J.">
        <title>Microbial stratification in low pH oxic and suboxic macroscopic growths along an acid mine drainage.</title>
        <authorList>
            <person name="Mendez-Garcia C."/>
            <person name="Mesa V."/>
            <person name="Sprenger R.R."/>
            <person name="Richter M."/>
            <person name="Diez M.S."/>
            <person name="Solano J."/>
            <person name="Bargiela R."/>
            <person name="Golyshina O.V."/>
            <person name="Manteca A."/>
            <person name="Ramos J.L."/>
            <person name="Gallego J.R."/>
            <person name="Llorente I."/>
            <person name="Martins Dos Santos V.A."/>
            <person name="Jensen O.N."/>
            <person name="Pelaez A.I."/>
            <person name="Sanchez J."/>
            <person name="Ferrer M."/>
        </authorList>
    </citation>
    <scope>NUCLEOTIDE SEQUENCE</scope>
</reference>
<dbReference type="AlphaFoldDB" id="T0ZNU8"/>
<dbReference type="InterPro" id="IPR050343">
    <property type="entry name" value="RsuA_PseudoU_synthase"/>
</dbReference>
<accession>T0ZNU8</accession>
<dbReference type="PANTHER" id="PTHR47683:SF2">
    <property type="entry name" value="RNA-BINDING S4 DOMAIN-CONTAINING PROTEIN"/>
    <property type="match status" value="1"/>
</dbReference>
<evidence type="ECO:0000259" key="4">
    <source>
        <dbReference type="SMART" id="SM00363"/>
    </source>
</evidence>
<dbReference type="SMART" id="SM00363">
    <property type="entry name" value="S4"/>
    <property type="match status" value="1"/>
</dbReference>
<dbReference type="PROSITE" id="PS50889">
    <property type="entry name" value="S4"/>
    <property type="match status" value="1"/>
</dbReference>
<protein>
    <submittedName>
        <fullName evidence="5">Ribosomal large subunit pseudouridine synthase B</fullName>
    </submittedName>
</protein>
<name>T0ZNU8_9ZZZZ</name>
<dbReference type="SUPFAM" id="SSF55174">
    <property type="entry name" value="Alpha-L RNA-binding motif"/>
    <property type="match status" value="1"/>
</dbReference>
<keyword evidence="2" id="KW-0413">Isomerase</keyword>
<evidence type="ECO:0000256" key="3">
    <source>
        <dbReference type="SAM" id="MobiDB-lite"/>
    </source>
</evidence>
<feature type="non-terminal residue" evidence="5">
    <location>
        <position position="111"/>
    </location>
</feature>
<feature type="region of interest" description="Disordered" evidence="3">
    <location>
        <begin position="1"/>
        <end position="23"/>
    </location>
</feature>
<dbReference type="InterPro" id="IPR002942">
    <property type="entry name" value="S4_RNA-bd"/>
</dbReference>
<dbReference type="GO" id="GO:0009982">
    <property type="term" value="F:pseudouridine synthase activity"/>
    <property type="evidence" value="ECO:0007669"/>
    <property type="project" value="UniProtKB-ARBA"/>
</dbReference>
<dbReference type="FunFam" id="3.10.290.10:FF:000003">
    <property type="entry name" value="Pseudouridine synthase"/>
    <property type="match status" value="1"/>
</dbReference>
<dbReference type="PANTHER" id="PTHR47683">
    <property type="entry name" value="PSEUDOURIDINE SYNTHASE FAMILY PROTEIN-RELATED"/>
    <property type="match status" value="1"/>
</dbReference>
<reference evidence="5" key="1">
    <citation type="submission" date="2013-08" db="EMBL/GenBank/DDBJ databases">
        <authorList>
            <person name="Mendez C."/>
            <person name="Richter M."/>
            <person name="Ferrer M."/>
            <person name="Sanchez J."/>
        </authorList>
    </citation>
    <scope>NUCLEOTIDE SEQUENCE</scope>
</reference>
<evidence type="ECO:0000256" key="1">
    <source>
        <dbReference type="ARBA" id="ARBA00008348"/>
    </source>
</evidence>
<evidence type="ECO:0000256" key="2">
    <source>
        <dbReference type="ARBA" id="ARBA00023235"/>
    </source>
</evidence>
<dbReference type="EMBL" id="AUZY01012328">
    <property type="protein sequence ID" value="EQD30394.1"/>
    <property type="molecule type" value="Genomic_DNA"/>
</dbReference>
<dbReference type="GO" id="GO:0003723">
    <property type="term" value="F:RNA binding"/>
    <property type="evidence" value="ECO:0007669"/>
    <property type="project" value="InterPro"/>
</dbReference>
<organism evidence="5">
    <name type="scientific">mine drainage metagenome</name>
    <dbReference type="NCBI Taxonomy" id="410659"/>
    <lineage>
        <taxon>unclassified sequences</taxon>
        <taxon>metagenomes</taxon>
        <taxon>ecological metagenomes</taxon>
    </lineage>
</organism>
<comment type="caution">
    <text evidence="5">The sequence shown here is derived from an EMBL/GenBank/DDBJ whole genome shotgun (WGS) entry which is preliminary data.</text>
</comment>
<dbReference type="Pfam" id="PF01479">
    <property type="entry name" value="S4"/>
    <property type="match status" value="1"/>
</dbReference>
<dbReference type="GO" id="GO:0006364">
    <property type="term" value="P:rRNA processing"/>
    <property type="evidence" value="ECO:0007669"/>
    <property type="project" value="UniProtKB-ARBA"/>
</dbReference>
<dbReference type="CDD" id="cd00165">
    <property type="entry name" value="S4"/>
    <property type="match status" value="1"/>
</dbReference>
<gene>
    <name evidence="5" type="ORF">B1B_18423</name>
</gene>
<sequence>MSDQDDYPKNTKNDNTESEYATTLSGEVRLQKLLAHRGITSRRNAEELIAGGLVTVNGRVETTPGTKVDPQRDVVVVEGRMLPREKETFLFLFYKPKGVISAVFDPDGKPT</sequence>
<proteinExistence type="inferred from homology"/>